<dbReference type="EMBL" id="JH597768">
    <property type="protein sequence ID" value="EHP69021.1"/>
    <property type="molecule type" value="Genomic_DNA"/>
</dbReference>
<protein>
    <submittedName>
        <fullName evidence="1">2-keto-4-pentenoate hydratase</fullName>
    </submittedName>
</protein>
<accession>H2C5E4</accession>
<dbReference type="InterPro" id="IPR036663">
    <property type="entry name" value="Fumarylacetoacetase_C_sf"/>
</dbReference>
<dbReference type="Gene3D" id="3.90.850.10">
    <property type="entry name" value="Fumarylacetoacetase-like, C-terminal domain"/>
    <property type="match status" value="1"/>
</dbReference>
<dbReference type="AlphaFoldDB" id="H2C5E4"/>
<name>H2C5E4_9CREN</name>
<dbReference type="RefSeq" id="WP_009072608.1">
    <property type="nucleotide sequence ID" value="NZ_JH597768.1"/>
</dbReference>
<dbReference type="SUPFAM" id="SSF56529">
    <property type="entry name" value="FAH"/>
    <property type="match status" value="1"/>
</dbReference>
<dbReference type="eggNOG" id="arCOG06004">
    <property type="taxonomic scope" value="Archaea"/>
</dbReference>
<proteinExistence type="predicted"/>
<reference evidence="1 2" key="1">
    <citation type="submission" date="2012-01" db="EMBL/GenBank/DDBJ databases">
        <title>Improved High-Quality Draft sequence of Metallosphaera yellowstonensis MK1.</title>
        <authorList>
            <consortium name="US DOE Joint Genome Institute"/>
            <person name="Lucas S."/>
            <person name="Han J."/>
            <person name="Cheng J.-F."/>
            <person name="Goodwin L."/>
            <person name="Pitluck S."/>
            <person name="Peters L."/>
            <person name="Teshima H."/>
            <person name="Detter J.C."/>
            <person name="Han C."/>
            <person name="Tapia R."/>
            <person name="Land M."/>
            <person name="Hauser L."/>
            <person name="Kyrpides N."/>
            <person name="Kozubal M."/>
            <person name="Macur R.E."/>
            <person name="Jay Z."/>
            <person name="Inskeep W."/>
            <person name="Woyke T."/>
        </authorList>
    </citation>
    <scope>NUCLEOTIDE SEQUENCE [LARGE SCALE GENOMIC DNA]</scope>
    <source>
        <strain evidence="1 2">MK1</strain>
    </source>
</reference>
<dbReference type="Proteomes" id="UP000003980">
    <property type="component" value="Unassembled WGS sequence"/>
</dbReference>
<organism evidence="1 2">
    <name type="scientific">Metallosphaera yellowstonensis MK1</name>
    <dbReference type="NCBI Taxonomy" id="671065"/>
    <lineage>
        <taxon>Archaea</taxon>
        <taxon>Thermoproteota</taxon>
        <taxon>Thermoprotei</taxon>
        <taxon>Sulfolobales</taxon>
        <taxon>Sulfolobaceae</taxon>
        <taxon>Metallosphaera</taxon>
    </lineage>
</organism>
<dbReference type="OrthoDB" id="38489at2157"/>
<dbReference type="GO" id="GO:0003824">
    <property type="term" value="F:catalytic activity"/>
    <property type="evidence" value="ECO:0007669"/>
    <property type="project" value="InterPro"/>
</dbReference>
<sequence>MSEKANLLFRAYLNREEIEPFELTEEEAKEVGQKFVNLLVEREGLGGYKITKSGLWGVLTKDMITFSDVELWFKTHKLEVEIIALAKNGKVVKTFIGLEIPATRFKTWDLPKHYMIADDAFAGRLYVGREIEPPFGSFKLFINDELVGEGAPTYNPSNVVKPDQSGYVACGAFIGPVKISRGDLVRVEGKKTIHVKIK</sequence>
<evidence type="ECO:0000313" key="1">
    <source>
        <dbReference type="EMBL" id="EHP69021.1"/>
    </source>
</evidence>
<keyword evidence="2" id="KW-1185">Reference proteome</keyword>
<dbReference type="HOGENOM" id="CLU_1369583_0_0_2"/>
<gene>
    <name evidence="1" type="ORF">MetMK1DRAFT_00017670</name>
</gene>
<evidence type="ECO:0000313" key="2">
    <source>
        <dbReference type="Proteomes" id="UP000003980"/>
    </source>
</evidence>